<evidence type="ECO:0000313" key="1">
    <source>
        <dbReference type="EMBL" id="GAA0142934.1"/>
    </source>
</evidence>
<dbReference type="AlphaFoldDB" id="A0AAV3NU55"/>
<dbReference type="Proteomes" id="UP001454036">
    <property type="component" value="Unassembled WGS sequence"/>
</dbReference>
<evidence type="ECO:0000313" key="2">
    <source>
        <dbReference type="Proteomes" id="UP001454036"/>
    </source>
</evidence>
<accession>A0AAV3NU55</accession>
<reference evidence="1 2" key="1">
    <citation type="submission" date="2024-01" db="EMBL/GenBank/DDBJ databases">
        <title>The complete chloroplast genome sequence of Lithospermum erythrorhizon: insights into the phylogenetic relationship among Boraginaceae species and the maternal lineages of purple gromwells.</title>
        <authorList>
            <person name="Okada T."/>
            <person name="Watanabe K."/>
        </authorList>
    </citation>
    <scope>NUCLEOTIDE SEQUENCE [LARGE SCALE GENOMIC DNA]</scope>
</reference>
<keyword evidence="2" id="KW-1185">Reference proteome</keyword>
<gene>
    <name evidence="1" type="ORF">LIER_35656</name>
</gene>
<dbReference type="EMBL" id="BAABME010015780">
    <property type="protein sequence ID" value="GAA0142934.1"/>
    <property type="molecule type" value="Genomic_DNA"/>
</dbReference>
<sequence length="97" mass="11209">MKFRGYQRFIPPFSYNSKHYYQKHVYFTTLFRKVQSTKAHASNGASQGNSFLVPGATFATIVMFGALHARRLYNDNKIEEAREKGIELEFQPDAKVN</sequence>
<proteinExistence type="predicted"/>
<comment type="caution">
    <text evidence="1">The sequence shown here is derived from an EMBL/GenBank/DDBJ whole genome shotgun (WGS) entry which is preliminary data.</text>
</comment>
<organism evidence="1 2">
    <name type="scientific">Lithospermum erythrorhizon</name>
    <name type="common">Purple gromwell</name>
    <name type="synonym">Lithospermum officinale var. erythrorhizon</name>
    <dbReference type="NCBI Taxonomy" id="34254"/>
    <lineage>
        <taxon>Eukaryota</taxon>
        <taxon>Viridiplantae</taxon>
        <taxon>Streptophyta</taxon>
        <taxon>Embryophyta</taxon>
        <taxon>Tracheophyta</taxon>
        <taxon>Spermatophyta</taxon>
        <taxon>Magnoliopsida</taxon>
        <taxon>eudicotyledons</taxon>
        <taxon>Gunneridae</taxon>
        <taxon>Pentapetalae</taxon>
        <taxon>asterids</taxon>
        <taxon>lamiids</taxon>
        <taxon>Boraginales</taxon>
        <taxon>Boraginaceae</taxon>
        <taxon>Boraginoideae</taxon>
        <taxon>Lithospermeae</taxon>
        <taxon>Lithospermum</taxon>
    </lineage>
</organism>
<protein>
    <submittedName>
        <fullName evidence="1">Uncharacterized protein</fullName>
    </submittedName>
</protein>
<name>A0AAV3NU55_LITER</name>